<reference evidence="2" key="1">
    <citation type="submission" date="2017-08" db="EMBL/GenBank/DDBJ databases">
        <authorList>
            <person name="Polle J.E."/>
            <person name="Barry K."/>
            <person name="Cushman J."/>
            <person name="Schmutz J."/>
            <person name="Tran D."/>
            <person name="Hathwaick L.T."/>
            <person name="Yim W.C."/>
            <person name="Jenkins J."/>
            <person name="Mckie-Krisberg Z.M."/>
            <person name="Prochnik S."/>
            <person name="Lindquist E."/>
            <person name="Dockter R.B."/>
            <person name="Adam C."/>
            <person name="Molina H."/>
            <person name="Bunkerborg J."/>
            <person name="Jin E."/>
            <person name="Buchheim M."/>
            <person name="Magnuson J."/>
        </authorList>
    </citation>
    <scope>NUCLEOTIDE SEQUENCE</scope>
    <source>
        <strain evidence="2">CCAP 19/18</strain>
    </source>
</reference>
<evidence type="ECO:0000313" key="2">
    <source>
        <dbReference type="EMBL" id="KAF5839314.1"/>
    </source>
</evidence>
<dbReference type="PROSITE" id="PS50191">
    <property type="entry name" value="CRAL_TRIO"/>
    <property type="match status" value="1"/>
</dbReference>
<dbReference type="SMART" id="SM00516">
    <property type="entry name" value="SEC14"/>
    <property type="match status" value="1"/>
</dbReference>
<dbReference type="InterPro" id="IPR001251">
    <property type="entry name" value="CRAL-TRIO_dom"/>
</dbReference>
<protein>
    <submittedName>
        <fullName evidence="2">CRAL-TRIO domain-containing protein</fullName>
    </submittedName>
</protein>
<organism evidence="2 3">
    <name type="scientific">Dunaliella salina</name>
    <name type="common">Green alga</name>
    <name type="synonym">Protococcus salinus</name>
    <dbReference type="NCBI Taxonomy" id="3046"/>
    <lineage>
        <taxon>Eukaryota</taxon>
        <taxon>Viridiplantae</taxon>
        <taxon>Chlorophyta</taxon>
        <taxon>core chlorophytes</taxon>
        <taxon>Chlorophyceae</taxon>
        <taxon>CS clade</taxon>
        <taxon>Chlamydomonadales</taxon>
        <taxon>Dunaliellaceae</taxon>
        <taxon>Dunaliella</taxon>
    </lineage>
</organism>
<accession>A0ABQ7GXJ0</accession>
<dbReference type="SUPFAM" id="SSF52087">
    <property type="entry name" value="CRAL/TRIO domain"/>
    <property type="match status" value="1"/>
</dbReference>
<proteinExistence type="predicted"/>
<gene>
    <name evidence="2" type="ORF">DUNSADRAFT_1091</name>
</gene>
<dbReference type="PANTHER" id="PTHR47556:SF1">
    <property type="entry name" value="SEC14P-LIKE PHOSPHATIDYLINOSITOL TRANSFER FAMILY PROTEIN"/>
    <property type="match status" value="1"/>
</dbReference>
<name>A0ABQ7GXJ0_DUNSA</name>
<dbReference type="EMBL" id="MU069547">
    <property type="protein sequence ID" value="KAF5839314.1"/>
    <property type="molecule type" value="Genomic_DNA"/>
</dbReference>
<sequence length="289" mass="32702">MHAHVTKGVAGASRSAGLLRQPCKLIPPSCKPRCLCQPPRASSEQATRVEVPGLKPEPWLGSPEQLAALSDLRQRMVQNSGPRGQSLDDRTLRWYLRDRSFDVDEAEQKLQALLRWKEVLRPETLTYERVAEEYATGKVYTTQQLDKFGRPAIVVRCKLHRIGEFPLADSQALAAFMLDQAVRTAEDLGQEQIVGIFDLRGFNVQKNADFTFARFLIDLFFEIHPKRVGQVLFVDAPWAFKPAWAIIQPLMRKYAALVRFVSVAELQNEYFTPDTVPPDFAETTLDTSS</sequence>
<evidence type="ECO:0000313" key="3">
    <source>
        <dbReference type="Proteomes" id="UP000815325"/>
    </source>
</evidence>
<feature type="domain" description="CRAL-TRIO" evidence="1">
    <location>
        <begin position="127"/>
        <end position="288"/>
    </location>
</feature>
<dbReference type="Proteomes" id="UP000815325">
    <property type="component" value="Unassembled WGS sequence"/>
</dbReference>
<dbReference type="Pfam" id="PF00650">
    <property type="entry name" value="CRAL_TRIO"/>
    <property type="match status" value="1"/>
</dbReference>
<dbReference type="Gene3D" id="1.10.8.20">
    <property type="entry name" value="N-terminal domain of phosphatidylinositol transfer protein sec14p"/>
    <property type="match status" value="1"/>
</dbReference>
<dbReference type="SUPFAM" id="SSF46938">
    <property type="entry name" value="CRAL/TRIO N-terminal domain"/>
    <property type="match status" value="1"/>
</dbReference>
<dbReference type="InterPro" id="IPR036273">
    <property type="entry name" value="CRAL/TRIO_N_dom_sf"/>
</dbReference>
<dbReference type="PANTHER" id="PTHR47556">
    <property type="entry name" value="SEC14P-LIKE PHOSPHATIDYLINOSITOL TRANSFER FAMILY PROTEIN"/>
    <property type="match status" value="1"/>
</dbReference>
<dbReference type="Gene3D" id="3.40.525.10">
    <property type="entry name" value="CRAL-TRIO lipid binding domain"/>
    <property type="match status" value="1"/>
</dbReference>
<comment type="caution">
    <text evidence="2">The sequence shown here is derived from an EMBL/GenBank/DDBJ whole genome shotgun (WGS) entry which is preliminary data.</text>
</comment>
<dbReference type="InterPro" id="IPR036865">
    <property type="entry name" value="CRAL-TRIO_dom_sf"/>
</dbReference>
<evidence type="ECO:0000259" key="1">
    <source>
        <dbReference type="PROSITE" id="PS50191"/>
    </source>
</evidence>
<keyword evidence="3" id="KW-1185">Reference proteome</keyword>
<dbReference type="CDD" id="cd00170">
    <property type="entry name" value="SEC14"/>
    <property type="match status" value="1"/>
</dbReference>